<accession>A0A2I2GHB1</accession>
<evidence type="ECO:0000313" key="2">
    <source>
        <dbReference type="Proteomes" id="UP000234275"/>
    </source>
</evidence>
<evidence type="ECO:0000313" key="1">
    <source>
        <dbReference type="EMBL" id="PLB52273.1"/>
    </source>
</evidence>
<sequence length="51" mass="5737">MEHSTLKEIEIPSGDKKLIEVDMRSSRNWKRNASMNAINNIANPKAGTEPL</sequence>
<proteinExistence type="predicted"/>
<dbReference type="Proteomes" id="UP000234275">
    <property type="component" value="Unassembled WGS sequence"/>
</dbReference>
<organism evidence="1 2">
    <name type="scientific">Aspergillus steynii IBT 23096</name>
    <dbReference type="NCBI Taxonomy" id="1392250"/>
    <lineage>
        <taxon>Eukaryota</taxon>
        <taxon>Fungi</taxon>
        <taxon>Dikarya</taxon>
        <taxon>Ascomycota</taxon>
        <taxon>Pezizomycotina</taxon>
        <taxon>Eurotiomycetes</taxon>
        <taxon>Eurotiomycetidae</taxon>
        <taxon>Eurotiales</taxon>
        <taxon>Aspergillaceae</taxon>
        <taxon>Aspergillus</taxon>
        <taxon>Aspergillus subgen. Circumdati</taxon>
    </lineage>
</organism>
<gene>
    <name evidence="1" type="ORF">P170DRAFT_434065</name>
</gene>
<dbReference type="GeneID" id="36556332"/>
<dbReference type="VEuPathDB" id="FungiDB:P170DRAFT_434065"/>
<comment type="caution">
    <text evidence="1">The sequence shown here is derived from an EMBL/GenBank/DDBJ whole genome shotgun (WGS) entry which is preliminary data.</text>
</comment>
<protein>
    <submittedName>
        <fullName evidence="1">Uncharacterized protein</fullName>
    </submittedName>
</protein>
<keyword evidence="2" id="KW-1185">Reference proteome</keyword>
<dbReference type="AlphaFoldDB" id="A0A2I2GHB1"/>
<dbReference type="EMBL" id="MSFO01000002">
    <property type="protein sequence ID" value="PLB52273.1"/>
    <property type="molecule type" value="Genomic_DNA"/>
</dbReference>
<dbReference type="RefSeq" id="XP_024707575.1">
    <property type="nucleotide sequence ID" value="XM_024848633.1"/>
</dbReference>
<reference evidence="1 2" key="1">
    <citation type="submission" date="2016-12" db="EMBL/GenBank/DDBJ databases">
        <title>The genomes of Aspergillus section Nigri reveals drivers in fungal speciation.</title>
        <authorList>
            <consortium name="DOE Joint Genome Institute"/>
            <person name="Vesth T.C."/>
            <person name="Nybo J."/>
            <person name="Theobald S."/>
            <person name="Brandl J."/>
            <person name="Frisvad J.C."/>
            <person name="Nielsen K.F."/>
            <person name="Lyhne E.K."/>
            <person name="Kogle M.E."/>
            <person name="Kuo A."/>
            <person name="Riley R."/>
            <person name="Clum A."/>
            <person name="Nolan M."/>
            <person name="Lipzen A."/>
            <person name="Salamov A."/>
            <person name="Henrissat B."/>
            <person name="Wiebenga A."/>
            <person name="De Vries R.P."/>
            <person name="Grigoriev I.V."/>
            <person name="Mortensen U.H."/>
            <person name="Andersen M.R."/>
            <person name="Baker S.E."/>
        </authorList>
    </citation>
    <scope>NUCLEOTIDE SEQUENCE [LARGE SCALE GENOMIC DNA]</scope>
    <source>
        <strain evidence="1 2">IBT 23096</strain>
    </source>
</reference>
<name>A0A2I2GHB1_9EURO</name>